<feature type="compositionally biased region" description="Basic and acidic residues" evidence="1">
    <location>
        <begin position="61"/>
        <end position="80"/>
    </location>
</feature>
<dbReference type="RefSeq" id="WP_012919818.1">
    <property type="nucleotide sequence ID" value="NC_013729.1"/>
</dbReference>
<organism evidence="2 3">
    <name type="scientific">Kribbella flavida (strain DSM 17836 / JCM 10339 / NBRC 14399)</name>
    <dbReference type="NCBI Taxonomy" id="479435"/>
    <lineage>
        <taxon>Bacteria</taxon>
        <taxon>Bacillati</taxon>
        <taxon>Actinomycetota</taxon>
        <taxon>Actinomycetes</taxon>
        <taxon>Propionibacteriales</taxon>
        <taxon>Kribbellaceae</taxon>
        <taxon>Kribbella</taxon>
    </lineage>
</organism>
<reference evidence="2 3" key="2">
    <citation type="journal article" date="2010" name="Stand. Genomic Sci.">
        <title>Complete genome sequence of Kribbella flavida type strain (IFO 14399).</title>
        <authorList>
            <person name="Pukall R."/>
            <person name="Lapidus A."/>
            <person name="Glavina Del Rio T."/>
            <person name="Copeland A."/>
            <person name="Tice H."/>
            <person name="Cheng J.-F."/>
            <person name="Lucas S."/>
            <person name="Chen F."/>
            <person name="Nolan M."/>
            <person name="LaButti K."/>
            <person name="Pati A."/>
            <person name="Ivanova N."/>
            <person name="Mavrommatis K."/>
            <person name="Mikhailova N."/>
            <person name="Pitluck S."/>
            <person name="Bruce D."/>
            <person name="Goodwin L."/>
            <person name="Land M."/>
            <person name="Hauser L."/>
            <person name="Chang Y.-J."/>
            <person name="Jeffries C.D."/>
            <person name="Chen A."/>
            <person name="Palaniappan K."/>
            <person name="Chain P."/>
            <person name="Rohde M."/>
            <person name="Goeker M."/>
            <person name="Bristow J."/>
            <person name="Eisen J.A."/>
            <person name="Markowitz V."/>
            <person name="Hugenholtz P."/>
            <person name="Kyrpides N.C."/>
            <person name="Klenk H.-P."/>
            <person name="Brettin T."/>
        </authorList>
    </citation>
    <scope>NUCLEOTIDE SEQUENCE [LARGE SCALE GENOMIC DNA]</scope>
    <source>
        <strain evidence="3">DSM 17836 / JCM 10339 / NBRC 14399</strain>
    </source>
</reference>
<evidence type="ECO:0000313" key="3">
    <source>
        <dbReference type="Proteomes" id="UP000007967"/>
    </source>
</evidence>
<dbReference type="HOGENOM" id="CLU_2585133_0_0_11"/>
<accession>D2PSD8</accession>
<keyword evidence="3" id="KW-1185">Reference proteome</keyword>
<feature type="region of interest" description="Disordered" evidence="1">
    <location>
        <begin position="55"/>
        <end position="80"/>
    </location>
</feature>
<dbReference type="AlphaFoldDB" id="D2PSD8"/>
<dbReference type="EMBL" id="CP001736">
    <property type="protein sequence ID" value="ADB31262.1"/>
    <property type="molecule type" value="Genomic_DNA"/>
</dbReference>
<dbReference type="Proteomes" id="UP000007967">
    <property type="component" value="Chromosome"/>
</dbReference>
<protein>
    <submittedName>
        <fullName evidence="2">Uncharacterized protein</fullName>
    </submittedName>
</protein>
<reference evidence="3" key="1">
    <citation type="submission" date="2009-09" db="EMBL/GenBank/DDBJ databases">
        <title>The complete genome of Kribbella flavida DSM 17836.</title>
        <authorList>
            <consortium name="US DOE Joint Genome Institute (JGI-PGF)"/>
            <person name="Lucas S."/>
            <person name="Copeland A."/>
            <person name="Lapidus A."/>
            <person name="Glavina del Rio T."/>
            <person name="Dalin E."/>
            <person name="Tice H."/>
            <person name="Bruce D."/>
            <person name="Goodwin L."/>
            <person name="Pitluck S."/>
            <person name="Kyrpides N."/>
            <person name="Mavromatis K."/>
            <person name="Ivanova N."/>
            <person name="Saunders E."/>
            <person name="Brettin T."/>
            <person name="Detter J.C."/>
            <person name="Han C."/>
            <person name="Larimer F."/>
            <person name="Land M."/>
            <person name="Hauser L."/>
            <person name="Markowitz V."/>
            <person name="Cheng J.-F."/>
            <person name="Hugenholtz P."/>
            <person name="Woyke T."/>
            <person name="Wu D."/>
            <person name="Pukall R."/>
            <person name="Klenk H.-P."/>
            <person name="Eisen J.A."/>
        </authorList>
    </citation>
    <scope>NUCLEOTIDE SEQUENCE [LARGE SCALE GENOMIC DNA]</scope>
    <source>
        <strain evidence="3">DSM 17836 / JCM 10339 / NBRC 14399</strain>
    </source>
</reference>
<gene>
    <name evidence="2" type="ordered locus">Kfla_2183</name>
</gene>
<evidence type="ECO:0000313" key="2">
    <source>
        <dbReference type="EMBL" id="ADB31262.1"/>
    </source>
</evidence>
<proteinExistence type="predicted"/>
<evidence type="ECO:0000256" key="1">
    <source>
        <dbReference type="SAM" id="MobiDB-lite"/>
    </source>
</evidence>
<name>D2PSD8_KRIFD</name>
<dbReference type="STRING" id="479435.Kfla_2183"/>
<sequence length="80" mass="8569">MTADKRLKRAAREFSAHAGIAYVSARRQVLELATREGLPYHVAAGLLIEATDAPPASATRKAVDHSANDAAARRDEGEVQ</sequence>
<dbReference type="KEGG" id="kfl:Kfla_2183"/>